<evidence type="ECO:0000256" key="2">
    <source>
        <dbReference type="SAM" id="SignalP"/>
    </source>
</evidence>
<dbReference type="RefSeq" id="WP_345238379.1">
    <property type="nucleotide sequence ID" value="NZ_BAABGZ010000081.1"/>
</dbReference>
<name>A0ABP8IT19_9BACT</name>
<feature type="signal peptide" evidence="2">
    <location>
        <begin position="1"/>
        <end position="21"/>
    </location>
</feature>
<protein>
    <recommendedName>
        <fullName evidence="5">DUF4890 domain-containing protein</fullName>
    </recommendedName>
</protein>
<keyword evidence="4" id="KW-1185">Reference proteome</keyword>
<organism evidence="3 4">
    <name type="scientific">Hymenobacter saemangeumensis</name>
    <dbReference type="NCBI Taxonomy" id="1084522"/>
    <lineage>
        <taxon>Bacteria</taxon>
        <taxon>Pseudomonadati</taxon>
        <taxon>Bacteroidota</taxon>
        <taxon>Cytophagia</taxon>
        <taxon>Cytophagales</taxon>
        <taxon>Hymenobacteraceae</taxon>
        <taxon>Hymenobacter</taxon>
    </lineage>
</organism>
<sequence>MKKVLTLLAVLALASTTTSFAQAGKTPAASEKAAAHSTPDYSSQLGLNAAQATKLQTILQGQSQEMQQLKSKDPAGTGSDAMAARARHDEQLRAVLTPEQFAKYKKLSSK</sequence>
<keyword evidence="2" id="KW-0732">Signal</keyword>
<accession>A0ABP8IT19</accession>
<reference evidence="4" key="1">
    <citation type="journal article" date="2019" name="Int. J. Syst. Evol. Microbiol.">
        <title>The Global Catalogue of Microorganisms (GCM) 10K type strain sequencing project: providing services to taxonomists for standard genome sequencing and annotation.</title>
        <authorList>
            <consortium name="The Broad Institute Genomics Platform"/>
            <consortium name="The Broad Institute Genome Sequencing Center for Infectious Disease"/>
            <person name="Wu L."/>
            <person name="Ma J."/>
        </authorList>
    </citation>
    <scope>NUCLEOTIDE SEQUENCE [LARGE SCALE GENOMIC DNA]</scope>
    <source>
        <strain evidence="4">JCM 17923</strain>
    </source>
</reference>
<evidence type="ECO:0000313" key="3">
    <source>
        <dbReference type="EMBL" id="GAA4370244.1"/>
    </source>
</evidence>
<feature type="chain" id="PRO_5047320015" description="DUF4890 domain-containing protein" evidence="2">
    <location>
        <begin position="22"/>
        <end position="110"/>
    </location>
</feature>
<feature type="region of interest" description="Disordered" evidence="1">
    <location>
        <begin position="62"/>
        <end position="90"/>
    </location>
</feature>
<evidence type="ECO:0000313" key="4">
    <source>
        <dbReference type="Proteomes" id="UP001501153"/>
    </source>
</evidence>
<evidence type="ECO:0008006" key="5">
    <source>
        <dbReference type="Google" id="ProtNLM"/>
    </source>
</evidence>
<evidence type="ECO:0000256" key="1">
    <source>
        <dbReference type="SAM" id="MobiDB-lite"/>
    </source>
</evidence>
<gene>
    <name evidence="3" type="ORF">GCM10023185_44610</name>
</gene>
<proteinExistence type="predicted"/>
<dbReference type="EMBL" id="BAABGZ010000081">
    <property type="protein sequence ID" value="GAA4370244.1"/>
    <property type="molecule type" value="Genomic_DNA"/>
</dbReference>
<comment type="caution">
    <text evidence="3">The sequence shown here is derived from an EMBL/GenBank/DDBJ whole genome shotgun (WGS) entry which is preliminary data.</text>
</comment>
<dbReference type="Proteomes" id="UP001501153">
    <property type="component" value="Unassembled WGS sequence"/>
</dbReference>